<feature type="compositionally biased region" description="Basic and acidic residues" evidence="1">
    <location>
        <begin position="479"/>
        <end position="488"/>
    </location>
</feature>
<feature type="compositionally biased region" description="Low complexity" evidence="1">
    <location>
        <begin position="293"/>
        <end position="310"/>
    </location>
</feature>
<name>A0AAD9M9H6_9PEZI</name>
<accession>A0AAD9M9H6</accession>
<feature type="compositionally biased region" description="Polar residues" evidence="1">
    <location>
        <begin position="163"/>
        <end position="177"/>
    </location>
</feature>
<feature type="compositionally biased region" description="Polar residues" evidence="1">
    <location>
        <begin position="276"/>
        <end position="288"/>
    </location>
</feature>
<comment type="caution">
    <text evidence="2">The sequence shown here is derived from an EMBL/GenBank/DDBJ whole genome shotgun (WGS) entry which is preliminary data.</text>
</comment>
<feature type="region of interest" description="Disordered" evidence="1">
    <location>
        <begin position="122"/>
        <end position="351"/>
    </location>
</feature>
<proteinExistence type="predicted"/>
<dbReference type="EMBL" id="JAQQPM010000002">
    <property type="protein sequence ID" value="KAK2069044.1"/>
    <property type="molecule type" value="Genomic_DNA"/>
</dbReference>
<keyword evidence="3" id="KW-1185">Reference proteome</keyword>
<sequence>MRAISGTARTSPIDVLIEDGTQATIPSHIMGGIIITRPCGKLDSIQRRVLARSSGLTLGEGADECIAAEASRGNCDLNDLSTSTLSAAYNMQGKYRIAYYTYAHHVLEYEHVIARVDIRDSTLSHQPSPRDKRRPSLFPQAFRNEKPLPLIPQPKPEGRPRPTSGTSTPSIVVQQDMESVKPVPPLKVPLRARQLSPNPFPNLHPSQVRTGSPDTRPGAVPPSEQKRRGQARAQAQFAYVAPTREDWNWLPSSDPRISQQQQQQQQQKQRGPWQPSPSSTVGSSTQGHQWEPSPVSALSAQSYSSPSTTVPLVQARERNGRSGWGQTMAPEQQHQHQQQQQHQSYREPAQPSQYVRRKPLMTQQSRQQPVGHMASQSSLVAKRLGTDRAASLALNKAPMTTDQAQRWKRQSGRPSQDQGYPGFASASSSVAPPPPPKDPRAPSVMFVTSPTTAMAIGTSEPVGLPSTPRWLPHITPRKRGNDLFLDVR</sequence>
<feature type="compositionally biased region" description="Low complexity" evidence="1">
    <location>
        <begin position="259"/>
        <end position="269"/>
    </location>
</feature>
<reference evidence="2" key="1">
    <citation type="journal article" date="2023" name="Mol. Plant Microbe Interact.">
        <title>Elucidating the Obligate Nature and Biological Capacity of an Invasive Fungal Corn Pathogen.</title>
        <authorList>
            <person name="MacCready J.S."/>
            <person name="Roggenkamp E.M."/>
            <person name="Gdanetz K."/>
            <person name="Chilvers M.I."/>
        </authorList>
    </citation>
    <scope>NUCLEOTIDE SEQUENCE</scope>
    <source>
        <strain evidence="2">PM02</strain>
    </source>
</reference>
<gene>
    <name evidence="2" type="ORF">P8C59_003651</name>
</gene>
<feature type="compositionally biased region" description="Low complexity" evidence="1">
    <location>
        <begin position="421"/>
        <end position="430"/>
    </location>
</feature>
<protein>
    <submittedName>
        <fullName evidence="2">Uncharacterized protein</fullName>
    </submittedName>
</protein>
<feature type="compositionally biased region" description="Polar residues" evidence="1">
    <location>
        <begin position="204"/>
        <end position="213"/>
    </location>
</feature>
<feature type="region of interest" description="Disordered" evidence="1">
    <location>
        <begin position="391"/>
        <end position="443"/>
    </location>
</feature>
<evidence type="ECO:0000313" key="2">
    <source>
        <dbReference type="EMBL" id="KAK2069044.1"/>
    </source>
</evidence>
<evidence type="ECO:0000256" key="1">
    <source>
        <dbReference type="SAM" id="MobiDB-lite"/>
    </source>
</evidence>
<organism evidence="2 3">
    <name type="scientific">Phyllachora maydis</name>
    <dbReference type="NCBI Taxonomy" id="1825666"/>
    <lineage>
        <taxon>Eukaryota</taxon>
        <taxon>Fungi</taxon>
        <taxon>Dikarya</taxon>
        <taxon>Ascomycota</taxon>
        <taxon>Pezizomycotina</taxon>
        <taxon>Sordariomycetes</taxon>
        <taxon>Sordariomycetidae</taxon>
        <taxon>Phyllachorales</taxon>
        <taxon>Phyllachoraceae</taxon>
        <taxon>Phyllachora</taxon>
    </lineage>
</organism>
<dbReference type="Proteomes" id="UP001217918">
    <property type="component" value="Unassembled WGS sequence"/>
</dbReference>
<feature type="region of interest" description="Disordered" evidence="1">
    <location>
        <begin position="457"/>
        <end position="488"/>
    </location>
</feature>
<dbReference type="AlphaFoldDB" id="A0AAD9M9H6"/>
<evidence type="ECO:0000313" key="3">
    <source>
        <dbReference type="Proteomes" id="UP001217918"/>
    </source>
</evidence>